<reference evidence="2 3" key="1">
    <citation type="submission" date="2021-02" db="EMBL/GenBank/DDBJ databases">
        <title>A novel species of genus Amphritea isolated from a fishpond in China.</title>
        <authorList>
            <person name="Lu H."/>
        </authorList>
    </citation>
    <scope>NUCLEOTIDE SEQUENCE [LARGE SCALE GENOMIC DNA]</scope>
    <source>
        <strain evidence="2 3">RP18W</strain>
    </source>
</reference>
<proteinExistence type="predicted"/>
<sequence length="132" mass="14909">MVLRDFDVPRKRGIGGAHNRDEFFKYSNEFKVEEVVSHPTLDGVETIRYRMSALDRAGNPTGEYRAAVLEKTVYDPSKISNEQFMDWGRQAAAEAQAAGRLNREWVGAAPNGLEFRGYLDETGAVKSFFPNF</sequence>
<dbReference type="CDD" id="cd20686">
    <property type="entry name" value="CdiA-CT_Ec-like"/>
    <property type="match status" value="1"/>
</dbReference>
<name>A0ABS2WD14_9GAMM</name>
<accession>A0ABS2WD14</accession>
<keyword evidence="3" id="KW-1185">Reference proteome</keyword>
<dbReference type="Pfam" id="PF14436">
    <property type="entry name" value="EndoU_bacteria"/>
    <property type="match status" value="1"/>
</dbReference>
<dbReference type="Proteomes" id="UP000760472">
    <property type="component" value="Unassembled WGS sequence"/>
</dbReference>
<protein>
    <submittedName>
        <fullName evidence="2">EndoU domain-containing protein</fullName>
    </submittedName>
</protein>
<comment type="caution">
    <text evidence="2">The sequence shown here is derived from an EMBL/GenBank/DDBJ whole genome shotgun (WGS) entry which is preliminary data.</text>
</comment>
<feature type="domain" description="Bacterial EndoU nuclease" evidence="1">
    <location>
        <begin position="9"/>
        <end position="130"/>
    </location>
</feature>
<evidence type="ECO:0000313" key="3">
    <source>
        <dbReference type="Proteomes" id="UP000760472"/>
    </source>
</evidence>
<dbReference type="EMBL" id="JAFFZP010000046">
    <property type="protein sequence ID" value="MBN0989605.1"/>
    <property type="molecule type" value="Genomic_DNA"/>
</dbReference>
<evidence type="ECO:0000313" key="2">
    <source>
        <dbReference type="EMBL" id="MBN0989605.1"/>
    </source>
</evidence>
<dbReference type="RefSeq" id="WP_205214407.1">
    <property type="nucleotide sequence ID" value="NZ_JAFFZP010000046.1"/>
</dbReference>
<gene>
    <name evidence="2" type="ORF">JW498_19740</name>
</gene>
<organism evidence="2 3">
    <name type="scientific">Amphritea pacifica</name>
    <dbReference type="NCBI Taxonomy" id="2811233"/>
    <lineage>
        <taxon>Bacteria</taxon>
        <taxon>Pseudomonadati</taxon>
        <taxon>Pseudomonadota</taxon>
        <taxon>Gammaproteobacteria</taxon>
        <taxon>Oceanospirillales</taxon>
        <taxon>Oceanospirillaceae</taxon>
        <taxon>Amphritea</taxon>
    </lineage>
</organism>
<evidence type="ECO:0000259" key="1">
    <source>
        <dbReference type="Pfam" id="PF14436"/>
    </source>
</evidence>
<dbReference type="InterPro" id="IPR029501">
    <property type="entry name" value="EndoU_bac"/>
</dbReference>